<dbReference type="InterPro" id="IPR029154">
    <property type="entry name" value="HIBADH-like_NADP-bd"/>
</dbReference>
<dbReference type="InterPro" id="IPR013328">
    <property type="entry name" value="6PGD_dom2"/>
</dbReference>
<keyword evidence="2" id="KW-0560">Oxidoreductase</keyword>
<dbReference type="RefSeq" id="WP_129222662.1">
    <property type="nucleotide sequence ID" value="NZ_QYBB01000001.1"/>
</dbReference>
<dbReference type="InterPro" id="IPR036291">
    <property type="entry name" value="NAD(P)-bd_dom_sf"/>
</dbReference>
<dbReference type="GO" id="GO:0016054">
    <property type="term" value="P:organic acid catabolic process"/>
    <property type="evidence" value="ECO:0007669"/>
    <property type="project" value="UniProtKB-ARBA"/>
</dbReference>
<dbReference type="Gene3D" id="1.10.1040.10">
    <property type="entry name" value="N-(1-d-carboxylethyl)-l-norvaline Dehydrogenase, domain 2"/>
    <property type="match status" value="1"/>
</dbReference>
<dbReference type="InterPro" id="IPR006115">
    <property type="entry name" value="6PGDH_NADP-bd"/>
</dbReference>
<evidence type="ECO:0000256" key="1">
    <source>
        <dbReference type="ARBA" id="ARBA00022857"/>
    </source>
</evidence>
<proteinExistence type="inferred from homology"/>
<evidence type="ECO:0000256" key="7">
    <source>
        <dbReference type="ARBA" id="ARBA00038870"/>
    </source>
</evidence>
<dbReference type="PANTHER" id="PTHR43060:SF17">
    <property type="entry name" value="L-THREONATE DEHYDROGENASE"/>
    <property type="match status" value="1"/>
</dbReference>
<sequence length="304" mass="30527">MGGNGTSGAAAVIGLGSMGFGMAQSLLRAGFVVAGYDPASVALDRLAAAGGRAAASPGDAARGADVVVAVVVNADQTEAVLFGADGCADAMAPDGVVVSCATMAPERARALAKRLEAAGRHYLDAPMSGGAARAADGSLTMLASGSEAAFARAEAALAAMTGTLYRLGDAAGQGAAFKMVNQLLAGVHIAAACEAMAFASREGLDLARVFDVITQSAGNSWMFENRVPHILDGDYAPKSAVEIFVKDLGIVVDMARASRFPVPVAGAALQMFLMTAAAGMGRDDDASVARLYARIAGLDLPGQE</sequence>
<dbReference type="NCBIfam" id="NF043037">
    <property type="entry name" value="ThreonDh"/>
    <property type="match status" value="1"/>
</dbReference>
<organism evidence="13 14">
    <name type="scientific">Lichenibacterium minor</name>
    <dbReference type="NCBI Taxonomy" id="2316528"/>
    <lineage>
        <taxon>Bacteria</taxon>
        <taxon>Pseudomonadati</taxon>
        <taxon>Pseudomonadota</taxon>
        <taxon>Alphaproteobacteria</taxon>
        <taxon>Hyphomicrobiales</taxon>
        <taxon>Lichenihabitantaceae</taxon>
        <taxon>Lichenibacterium</taxon>
    </lineage>
</organism>
<evidence type="ECO:0000256" key="6">
    <source>
        <dbReference type="ARBA" id="ARBA00037979"/>
    </source>
</evidence>
<protein>
    <recommendedName>
        <fullName evidence="8">L-threonate dehydrogenase</fullName>
        <ecNumber evidence="7">1.1.1.411</ecNumber>
    </recommendedName>
</protein>
<dbReference type="InterPro" id="IPR015815">
    <property type="entry name" value="HIBADH-related"/>
</dbReference>
<dbReference type="InterPro" id="IPR050006">
    <property type="entry name" value="LtnD"/>
</dbReference>
<keyword evidence="3" id="KW-0520">NAD</keyword>
<keyword evidence="14" id="KW-1185">Reference proteome</keyword>
<dbReference type="PIRSF" id="PIRSF000103">
    <property type="entry name" value="HIBADH"/>
    <property type="match status" value="1"/>
</dbReference>
<evidence type="ECO:0000256" key="2">
    <source>
        <dbReference type="ARBA" id="ARBA00023002"/>
    </source>
</evidence>
<evidence type="ECO:0000259" key="12">
    <source>
        <dbReference type="Pfam" id="PF14833"/>
    </source>
</evidence>
<dbReference type="InterPro" id="IPR008927">
    <property type="entry name" value="6-PGluconate_DH-like_C_sf"/>
</dbReference>
<evidence type="ECO:0000259" key="11">
    <source>
        <dbReference type="Pfam" id="PF03446"/>
    </source>
</evidence>
<dbReference type="EC" id="1.1.1.411" evidence="7"/>
<evidence type="ECO:0000313" key="13">
    <source>
        <dbReference type="EMBL" id="RYC33803.1"/>
    </source>
</evidence>
<evidence type="ECO:0000256" key="5">
    <source>
        <dbReference type="ARBA" id="ARBA00037062"/>
    </source>
</evidence>
<keyword evidence="4" id="KW-0119">Carbohydrate metabolism</keyword>
<comment type="caution">
    <text evidence="13">The sequence shown here is derived from an EMBL/GenBank/DDBJ whole genome shotgun (WGS) entry which is preliminary data.</text>
</comment>
<dbReference type="PANTHER" id="PTHR43060">
    <property type="entry name" value="3-HYDROXYISOBUTYRATE DEHYDROGENASE-LIKE 1, MITOCHONDRIAL-RELATED"/>
    <property type="match status" value="1"/>
</dbReference>
<dbReference type="Proteomes" id="UP000290759">
    <property type="component" value="Unassembled WGS sequence"/>
</dbReference>
<comment type="similarity">
    <text evidence="6">Belongs to the HIBADH-related family. L-threonate dehydrogenase subfamily.</text>
</comment>
<reference evidence="13 14" key="2">
    <citation type="submission" date="2019-02" db="EMBL/GenBank/DDBJ databases">
        <title>'Lichenibacterium ramalinii' gen. nov. sp. nov., 'Lichenibacterium minor' gen. nov. sp. nov.</title>
        <authorList>
            <person name="Pankratov T."/>
        </authorList>
    </citation>
    <scope>NUCLEOTIDE SEQUENCE [LARGE SCALE GENOMIC DNA]</scope>
    <source>
        <strain evidence="13 14">RmlP026</strain>
    </source>
</reference>
<dbReference type="GO" id="GO:0051287">
    <property type="term" value="F:NAD binding"/>
    <property type="evidence" value="ECO:0007669"/>
    <property type="project" value="InterPro"/>
</dbReference>
<dbReference type="GO" id="GO:0050661">
    <property type="term" value="F:NADP binding"/>
    <property type="evidence" value="ECO:0007669"/>
    <property type="project" value="InterPro"/>
</dbReference>
<evidence type="ECO:0000256" key="9">
    <source>
        <dbReference type="ARBA" id="ARBA00047312"/>
    </source>
</evidence>
<feature type="active site" evidence="10">
    <location>
        <position position="178"/>
    </location>
</feature>
<dbReference type="InterPro" id="IPR002204">
    <property type="entry name" value="3-OH-isobutyrate_DH-rel_CS"/>
</dbReference>
<dbReference type="EMBL" id="QYBB01000001">
    <property type="protein sequence ID" value="RYC33803.1"/>
    <property type="molecule type" value="Genomic_DNA"/>
</dbReference>
<dbReference type="Gene3D" id="3.40.50.720">
    <property type="entry name" value="NAD(P)-binding Rossmann-like Domain"/>
    <property type="match status" value="1"/>
</dbReference>
<dbReference type="SUPFAM" id="SSF51735">
    <property type="entry name" value="NAD(P)-binding Rossmann-fold domains"/>
    <property type="match status" value="1"/>
</dbReference>
<dbReference type="SUPFAM" id="SSF48179">
    <property type="entry name" value="6-phosphogluconate dehydrogenase C-terminal domain-like"/>
    <property type="match status" value="1"/>
</dbReference>
<evidence type="ECO:0000313" key="14">
    <source>
        <dbReference type="Proteomes" id="UP000290759"/>
    </source>
</evidence>
<comment type="function">
    <text evidence="5">Catalyzes oxidation of L-threonate to 2-oxo-tetronate. Can use either NAD(+) or NADP(+) as cosubstrate, with a preference for NAD(+).</text>
</comment>
<evidence type="ECO:0000256" key="8">
    <source>
        <dbReference type="ARBA" id="ARBA00039407"/>
    </source>
</evidence>
<accession>A0A4Q2UAH4</accession>
<evidence type="ECO:0000256" key="4">
    <source>
        <dbReference type="ARBA" id="ARBA00023277"/>
    </source>
</evidence>
<evidence type="ECO:0000256" key="3">
    <source>
        <dbReference type="ARBA" id="ARBA00023027"/>
    </source>
</evidence>
<dbReference type="Pfam" id="PF03446">
    <property type="entry name" value="NAD_binding_2"/>
    <property type="match status" value="1"/>
</dbReference>
<dbReference type="PROSITE" id="PS00895">
    <property type="entry name" value="3_HYDROXYISOBUT_DH"/>
    <property type="match status" value="1"/>
</dbReference>
<dbReference type="OrthoDB" id="9812907at2"/>
<reference evidence="13 14" key="1">
    <citation type="submission" date="2018-12" db="EMBL/GenBank/DDBJ databases">
        <authorList>
            <person name="Grouzdev D.S."/>
            <person name="Krutkina M.S."/>
        </authorList>
    </citation>
    <scope>NUCLEOTIDE SEQUENCE [LARGE SCALE GENOMIC DNA]</scope>
    <source>
        <strain evidence="13 14">RmlP026</strain>
    </source>
</reference>
<name>A0A4Q2UAH4_9HYPH</name>
<feature type="domain" description="3-hydroxyisobutyrate dehydrogenase-like NAD-binding" evidence="12">
    <location>
        <begin position="172"/>
        <end position="292"/>
    </location>
</feature>
<dbReference type="Pfam" id="PF14833">
    <property type="entry name" value="NAD_binding_11"/>
    <property type="match status" value="1"/>
</dbReference>
<feature type="domain" description="6-phosphogluconate dehydrogenase NADP-binding" evidence="11">
    <location>
        <begin position="11"/>
        <end position="165"/>
    </location>
</feature>
<dbReference type="GO" id="GO:0016616">
    <property type="term" value="F:oxidoreductase activity, acting on the CH-OH group of donors, NAD or NADP as acceptor"/>
    <property type="evidence" value="ECO:0007669"/>
    <property type="project" value="InterPro"/>
</dbReference>
<dbReference type="AlphaFoldDB" id="A0A4Q2UAH4"/>
<keyword evidence="1" id="KW-0521">NADP</keyword>
<gene>
    <name evidence="13" type="ORF">D3273_00680</name>
</gene>
<evidence type="ECO:0000256" key="10">
    <source>
        <dbReference type="PIRSR" id="PIRSR000103-1"/>
    </source>
</evidence>
<comment type="catalytic activity">
    <reaction evidence="9">
        <text>L-threonate + NAD(+) = 2-dehydro-L-erythronate + NADH + H(+)</text>
        <dbReference type="Rhea" id="RHEA:52548"/>
        <dbReference type="ChEBI" id="CHEBI:15378"/>
        <dbReference type="ChEBI" id="CHEBI:57540"/>
        <dbReference type="ChEBI" id="CHEBI:57561"/>
        <dbReference type="ChEBI" id="CHEBI:57945"/>
        <dbReference type="ChEBI" id="CHEBI:136669"/>
        <dbReference type="EC" id="1.1.1.411"/>
    </reaction>
</comment>